<dbReference type="PROSITE" id="PS50181">
    <property type="entry name" value="FBOX"/>
    <property type="match status" value="1"/>
</dbReference>
<dbReference type="EMBL" id="CP090891">
    <property type="protein sequence ID" value="ULU13899.1"/>
    <property type="molecule type" value="Genomic_DNA"/>
</dbReference>
<feature type="region of interest" description="Disordered" evidence="1">
    <location>
        <begin position="260"/>
        <end position="282"/>
    </location>
</feature>
<name>A0AAE9J0N7_CAEBR</name>
<evidence type="ECO:0000313" key="3">
    <source>
        <dbReference type="EMBL" id="ULU13899.1"/>
    </source>
</evidence>
<evidence type="ECO:0000256" key="1">
    <source>
        <dbReference type="SAM" id="MobiDB-lite"/>
    </source>
</evidence>
<sequence length="378" mass="43955">MTFPPNPENSSDEIHKIAFLPSENDENLPEFQSETPENLGEWDWRFQRNLKYVDEDFELFDDDGKVIKWTEFCRLTDLKKGKFLKNEKSPEMLYKKTTPRIPNILKNSRSQNAKILNSKCKTSTSGDRREIQNRTPKMYPVRVLDQENSRSQNQNLNPADHIRTLHQRNSGNSGNLQYPGNATTAHRTLQNTQNQNQNRNPSNPAPRRQNQQQNLWFPQKTKYPVRVLAQGNQPDPPKYYFPETGTSEKLEKPYFRCTPLPSPPNSDAKTKKKIQSNQKMDGPEKIRIQKLPKLVSKMVFDELEIIDLFTLSILSRKMKKIISEFKFKIPQILWLKSSIFIQKRGILRISTSSKTSLSVFTLSLSQKSISPLKPPNFF</sequence>
<reference evidence="3 4" key="1">
    <citation type="submission" date="2022-05" db="EMBL/GenBank/DDBJ databases">
        <title>Chromosome-level reference genomes for two strains of Caenorhabditis briggsae: an improved platform for comparative genomics.</title>
        <authorList>
            <person name="Stevens L."/>
            <person name="Andersen E.C."/>
        </authorList>
    </citation>
    <scope>NUCLEOTIDE SEQUENCE [LARGE SCALE GENOMIC DNA]</scope>
    <source>
        <strain evidence="3">QX1410_ONT</strain>
        <tissue evidence="3">Whole-organism</tissue>
    </source>
</reference>
<dbReference type="SMART" id="SM00256">
    <property type="entry name" value="FBOX"/>
    <property type="match status" value="1"/>
</dbReference>
<dbReference type="Pfam" id="PF00646">
    <property type="entry name" value="F-box"/>
    <property type="match status" value="1"/>
</dbReference>
<gene>
    <name evidence="3" type="ORF">L3Y34_016422</name>
</gene>
<dbReference type="InterPro" id="IPR001810">
    <property type="entry name" value="F-box_dom"/>
</dbReference>
<feature type="domain" description="F-box" evidence="2">
    <location>
        <begin position="285"/>
        <end position="337"/>
    </location>
</feature>
<evidence type="ECO:0000259" key="2">
    <source>
        <dbReference type="PROSITE" id="PS50181"/>
    </source>
</evidence>
<proteinExistence type="predicted"/>
<feature type="region of interest" description="Disordered" evidence="1">
    <location>
        <begin position="119"/>
        <end position="140"/>
    </location>
</feature>
<feature type="region of interest" description="Disordered" evidence="1">
    <location>
        <begin position="192"/>
        <end position="211"/>
    </location>
</feature>
<evidence type="ECO:0000313" key="4">
    <source>
        <dbReference type="Proteomes" id="UP000827892"/>
    </source>
</evidence>
<organism evidence="3 4">
    <name type="scientific">Caenorhabditis briggsae</name>
    <dbReference type="NCBI Taxonomy" id="6238"/>
    <lineage>
        <taxon>Eukaryota</taxon>
        <taxon>Metazoa</taxon>
        <taxon>Ecdysozoa</taxon>
        <taxon>Nematoda</taxon>
        <taxon>Chromadorea</taxon>
        <taxon>Rhabditida</taxon>
        <taxon>Rhabditina</taxon>
        <taxon>Rhabditomorpha</taxon>
        <taxon>Rhabditoidea</taxon>
        <taxon>Rhabditidae</taxon>
        <taxon>Peloderinae</taxon>
        <taxon>Caenorhabditis</taxon>
    </lineage>
</organism>
<dbReference type="Proteomes" id="UP000827892">
    <property type="component" value="Chromosome I"/>
</dbReference>
<accession>A0AAE9J0N7</accession>
<dbReference type="AlphaFoldDB" id="A0AAE9J0N7"/>
<protein>
    <recommendedName>
        <fullName evidence="2">F-box domain-containing protein</fullName>
    </recommendedName>
</protein>